<dbReference type="GO" id="GO:0046872">
    <property type="term" value="F:metal ion binding"/>
    <property type="evidence" value="ECO:0007669"/>
    <property type="project" value="UniProtKB-KW"/>
</dbReference>
<dbReference type="EMBL" id="LS483254">
    <property type="protein sequence ID" value="SQD92772.1"/>
    <property type="molecule type" value="Genomic_DNA"/>
</dbReference>
<dbReference type="RefSeq" id="WP_157959441.1">
    <property type="nucleotide sequence ID" value="NZ_LS483254.1"/>
</dbReference>
<dbReference type="SUPFAM" id="SSF102114">
    <property type="entry name" value="Radical SAM enzymes"/>
    <property type="match status" value="1"/>
</dbReference>
<gene>
    <name evidence="6" type="ORF">BARAN1_0748</name>
</gene>
<dbReference type="SFLD" id="SFLDG01067">
    <property type="entry name" value="SPASM/twitch_domain_containing"/>
    <property type="match status" value="1"/>
</dbReference>
<dbReference type="CDD" id="cd01335">
    <property type="entry name" value="Radical_SAM"/>
    <property type="match status" value="1"/>
</dbReference>
<keyword evidence="4" id="KW-0411">Iron-sulfur</keyword>
<evidence type="ECO:0000256" key="2">
    <source>
        <dbReference type="ARBA" id="ARBA00022723"/>
    </source>
</evidence>
<evidence type="ECO:0000313" key="6">
    <source>
        <dbReference type="EMBL" id="SQD92772.1"/>
    </source>
</evidence>
<evidence type="ECO:0000259" key="5">
    <source>
        <dbReference type="PROSITE" id="PS51918"/>
    </source>
</evidence>
<protein>
    <submittedName>
        <fullName evidence="6">Radical SAM domain protein</fullName>
    </submittedName>
</protein>
<dbReference type="Pfam" id="PF04055">
    <property type="entry name" value="Radical_SAM"/>
    <property type="match status" value="1"/>
</dbReference>
<dbReference type="InterPro" id="IPR013785">
    <property type="entry name" value="Aldolase_TIM"/>
</dbReference>
<dbReference type="Gene3D" id="3.20.20.70">
    <property type="entry name" value="Aldolase class I"/>
    <property type="match status" value="1"/>
</dbReference>
<dbReference type="PANTHER" id="PTHR43524">
    <property type="entry name" value="RADICAL SAM SUPERFAMILY PROTEIN"/>
    <property type="match status" value="1"/>
</dbReference>
<dbReference type="GO" id="GO:0003824">
    <property type="term" value="F:catalytic activity"/>
    <property type="evidence" value="ECO:0007669"/>
    <property type="project" value="InterPro"/>
</dbReference>
<dbReference type="AlphaFoldDB" id="A0A2X3KK28"/>
<evidence type="ECO:0000256" key="4">
    <source>
        <dbReference type="ARBA" id="ARBA00023014"/>
    </source>
</evidence>
<feature type="domain" description="Radical SAM core" evidence="5">
    <location>
        <begin position="118"/>
        <end position="331"/>
    </location>
</feature>
<keyword evidence="2" id="KW-0479">Metal-binding</keyword>
<dbReference type="SFLD" id="SFLDS00029">
    <property type="entry name" value="Radical_SAM"/>
    <property type="match status" value="1"/>
</dbReference>
<name>A0A2X3KK28_9BACT</name>
<sequence>METEASPVPRRELKRPVLVAPSPGALRALFRVLSARPVRGSAVRLADRAVGEFLRRTDNLPGVARDEWLTLRSLLYSFHRGLKTGTISPRAWQGFLEFAAHALGPHPAREAFCKTYGQSPPGFLTISPTRACNLNCTGCYAGTEESPGTLSFSTFDRIVQEMEDLWGARFAVISGGEPFLYRSEGRDLLDVAERHPKLYFLVYTNGTVIDRSVAKRLAEVGNVTPAISVEGKAPTTERRRGEGVFAEVVEAFGHLRAEGVPFGISMTATRDNCDELLSDEVVRFYFEEQGALYGWIFQYMPIGRGYDLALMVTPEQRLRLQRRMWDVIRTKKVFLMDFWNSGTACHGCVAAGRSGGYFYINWNGDVTPCVFIPYAGANIHRLYAAGGTINDLMKIPFFADIRQWQLGYGYKTKPEATRNLIRPCPHRDHFDFLLPLIKRHGPQPINREAQMALEDPAYIQGLLAYGAACAEVLDPVWVREYLDREADRVAGVPAEAVAQQR</sequence>
<evidence type="ECO:0000313" key="7">
    <source>
        <dbReference type="Proteomes" id="UP000249818"/>
    </source>
</evidence>
<accession>A0A2X3KK28</accession>
<keyword evidence="3" id="KW-0408">Iron</keyword>
<dbReference type="Proteomes" id="UP000249818">
    <property type="component" value="Chromosome BARAN1"/>
</dbReference>
<dbReference type="KEGG" id="bana:BARAN1_0748"/>
<keyword evidence="7" id="KW-1185">Reference proteome</keyword>
<evidence type="ECO:0000256" key="1">
    <source>
        <dbReference type="ARBA" id="ARBA00022691"/>
    </source>
</evidence>
<keyword evidence="1" id="KW-0949">S-adenosyl-L-methionine</keyword>
<dbReference type="InterPro" id="IPR006638">
    <property type="entry name" value="Elp3/MiaA/NifB-like_rSAM"/>
</dbReference>
<organism evidence="6 7">
    <name type="scientific">Candidatus Bipolaricaulis anaerobius</name>
    <dbReference type="NCBI Taxonomy" id="2026885"/>
    <lineage>
        <taxon>Bacteria</taxon>
        <taxon>Candidatus Bipolaricaulota</taxon>
        <taxon>Candidatus Bipolaricaulia</taxon>
        <taxon>Candidatus Bipolaricaulales</taxon>
        <taxon>Candidatus Bipolaricaulaceae</taxon>
        <taxon>Candidatus Bipolaricaulis</taxon>
    </lineage>
</organism>
<dbReference type="InterPro" id="IPR058240">
    <property type="entry name" value="rSAM_sf"/>
</dbReference>
<dbReference type="InterPro" id="IPR007197">
    <property type="entry name" value="rSAM"/>
</dbReference>
<dbReference type="GO" id="GO:0051536">
    <property type="term" value="F:iron-sulfur cluster binding"/>
    <property type="evidence" value="ECO:0007669"/>
    <property type="project" value="UniProtKB-KW"/>
</dbReference>
<reference evidence="7" key="1">
    <citation type="submission" date="2018-05" db="EMBL/GenBank/DDBJ databases">
        <authorList>
            <person name="Hao L."/>
        </authorList>
    </citation>
    <scope>NUCLEOTIDE SEQUENCE [LARGE SCALE GENOMIC DNA]</scope>
</reference>
<evidence type="ECO:0000256" key="3">
    <source>
        <dbReference type="ARBA" id="ARBA00023004"/>
    </source>
</evidence>
<dbReference type="PANTHER" id="PTHR43524:SF1">
    <property type="entry name" value="RADICAL SAM SUPERFAMILY PROTEIN"/>
    <property type="match status" value="1"/>
</dbReference>
<proteinExistence type="predicted"/>
<dbReference type="PROSITE" id="PS51918">
    <property type="entry name" value="RADICAL_SAM"/>
    <property type="match status" value="1"/>
</dbReference>
<dbReference type="SMART" id="SM00729">
    <property type="entry name" value="Elp3"/>
    <property type="match status" value="1"/>
</dbReference>
<dbReference type="OrthoDB" id="9782387at2"/>